<proteinExistence type="predicted"/>
<keyword evidence="5" id="KW-1185">Reference proteome</keyword>
<protein>
    <submittedName>
        <fullName evidence="4">Cell wall hydrolase</fullName>
    </submittedName>
</protein>
<name>A0ABW3NTG8_9SPHN</name>
<evidence type="ECO:0000313" key="4">
    <source>
        <dbReference type="EMBL" id="MFD1103541.1"/>
    </source>
</evidence>
<reference evidence="5" key="1">
    <citation type="journal article" date="2019" name="Int. J. Syst. Evol. Microbiol.">
        <title>The Global Catalogue of Microorganisms (GCM) 10K type strain sequencing project: providing services to taxonomists for standard genome sequencing and annotation.</title>
        <authorList>
            <consortium name="The Broad Institute Genomics Platform"/>
            <consortium name="The Broad Institute Genome Sequencing Center for Infectious Disease"/>
            <person name="Wu L."/>
            <person name="Ma J."/>
        </authorList>
    </citation>
    <scope>NUCLEOTIDE SEQUENCE [LARGE SCALE GENOMIC DNA]</scope>
    <source>
        <strain evidence="5">CCUG 54329</strain>
    </source>
</reference>
<dbReference type="EMBL" id="JBHTLS010000005">
    <property type="protein sequence ID" value="MFD1103541.1"/>
    <property type="molecule type" value="Genomic_DNA"/>
</dbReference>
<evidence type="ECO:0000256" key="1">
    <source>
        <dbReference type="SAM" id="MobiDB-lite"/>
    </source>
</evidence>
<keyword evidence="2" id="KW-1133">Transmembrane helix</keyword>
<comment type="caution">
    <text evidence="4">The sequence shown here is derived from an EMBL/GenBank/DDBJ whole genome shotgun (WGS) entry which is preliminary data.</text>
</comment>
<feature type="compositionally biased region" description="Low complexity" evidence="1">
    <location>
        <begin position="428"/>
        <end position="450"/>
    </location>
</feature>
<dbReference type="RefSeq" id="WP_380908548.1">
    <property type="nucleotide sequence ID" value="NZ_JBHTLS010000005.1"/>
</dbReference>
<evidence type="ECO:0000259" key="3">
    <source>
        <dbReference type="Pfam" id="PF07486"/>
    </source>
</evidence>
<dbReference type="GO" id="GO:0016787">
    <property type="term" value="F:hydrolase activity"/>
    <property type="evidence" value="ECO:0007669"/>
    <property type="project" value="UniProtKB-KW"/>
</dbReference>
<dbReference type="Proteomes" id="UP001597203">
    <property type="component" value="Unassembled WGS sequence"/>
</dbReference>
<feature type="domain" description="Cell wall hydrolase SleB" evidence="3">
    <location>
        <begin position="123"/>
        <end position="231"/>
    </location>
</feature>
<sequence length="450" mass="48705">MTELSSSARPHAVMWLMWALILIGLPMAVASWESRPRPEGPAARFHAIAQRARMQAIKAPPPPVEPVRIYALGPEEARAFNAKIPFSRDPNPSARPFLFRGSETDLARATDCLAAAQLYEAGDDAVGEQAVAQVVLNRVRHPAFPKTVCGVVFQGQERRTGCQFTFTCDGALARIPSPAAWLRARDIARSALAGKVFRAVGYATHYHTDWVVPYWSGSLDKITAVGTHLFFRWRGWWGTPPAFRFGRDDEEPLIGKIAQLSLAHRADDPGAPFLPLGENADALAAHPERVGMDAIGKMVAGVRIISVTDAHSFLVELPRGSAPDSWPAIAQTFCAGRAQCRIMGWVAGEAPKEVPLTLAAMAAMRFSYIHDATTNLQKALWNCSRTPRAVKAQCMRDRIPMANPPVATSDAGLSGVRRKMRFETVRIASPGGTASSSAASNAAEAQPSSP</sequence>
<organism evidence="4 5">
    <name type="scientific">Sphingobium olei</name>
    <dbReference type="NCBI Taxonomy" id="420955"/>
    <lineage>
        <taxon>Bacteria</taxon>
        <taxon>Pseudomonadati</taxon>
        <taxon>Pseudomonadota</taxon>
        <taxon>Alphaproteobacteria</taxon>
        <taxon>Sphingomonadales</taxon>
        <taxon>Sphingomonadaceae</taxon>
        <taxon>Sphingobium</taxon>
    </lineage>
</organism>
<keyword evidence="2" id="KW-0812">Transmembrane</keyword>
<dbReference type="Gene3D" id="1.10.10.2520">
    <property type="entry name" value="Cell wall hydrolase SleB, domain 1"/>
    <property type="match status" value="1"/>
</dbReference>
<feature type="transmembrane region" description="Helical" evidence="2">
    <location>
        <begin position="12"/>
        <end position="32"/>
    </location>
</feature>
<feature type="region of interest" description="Disordered" evidence="1">
    <location>
        <begin position="427"/>
        <end position="450"/>
    </location>
</feature>
<dbReference type="InterPro" id="IPR042047">
    <property type="entry name" value="SleB_dom1"/>
</dbReference>
<evidence type="ECO:0000256" key="2">
    <source>
        <dbReference type="SAM" id="Phobius"/>
    </source>
</evidence>
<dbReference type="Pfam" id="PF07486">
    <property type="entry name" value="Hydrolase_2"/>
    <property type="match status" value="1"/>
</dbReference>
<keyword evidence="4" id="KW-0378">Hydrolase</keyword>
<accession>A0ABW3NTG8</accession>
<evidence type="ECO:0000313" key="5">
    <source>
        <dbReference type="Proteomes" id="UP001597203"/>
    </source>
</evidence>
<keyword evidence="2" id="KW-0472">Membrane</keyword>
<dbReference type="InterPro" id="IPR011105">
    <property type="entry name" value="Cell_wall_hydrolase_SleB"/>
</dbReference>
<gene>
    <name evidence="4" type="ORF">ACFQ24_01235</name>
</gene>